<dbReference type="AlphaFoldDB" id="A0A9W7AX98"/>
<name>A0A9W7AX98_9STRA</name>
<accession>A0A9W7AX98</accession>
<dbReference type="SUPFAM" id="SSF57184">
    <property type="entry name" value="Growth factor receptor domain"/>
    <property type="match status" value="2"/>
</dbReference>
<feature type="region of interest" description="Disordered" evidence="1">
    <location>
        <begin position="559"/>
        <end position="640"/>
    </location>
</feature>
<evidence type="ECO:0000256" key="1">
    <source>
        <dbReference type="SAM" id="MobiDB-lite"/>
    </source>
</evidence>
<keyword evidence="3" id="KW-1185">Reference proteome</keyword>
<dbReference type="PANTHER" id="PTHR46967:SF1">
    <property type="entry name" value="KERATIN-ASSOCIATED PROTEIN 16-1-LIKE"/>
    <property type="match status" value="1"/>
</dbReference>
<dbReference type="Gene3D" id="2.10.50.10">
    <property type="entry name" value="Tumor Necrosis Factor Receptor, subunit A, domain 2"/>
    <property type="match status" value="3"/>
</dbReference>
<organism evidence="2 3">
    <name type="scientific">Triparma laevis f. longispina</name>
    <dbReference type="NCBI Taxonomy" id="1714387"/>
    <lineage>
        <taxon>Eukaryota</taxon>
        <taxon>Sar</taxon>
        <taxon>Stramenopiles</taxon>
        <taxon>Ochrophyta</taxon>
        <taxon>Bolidophyceae</taxon>
        <taxon>Parmales</taxon>
        <taxon>Triparmaceae</taxon>
        <taxon>Triparma</taxon>
    </lineage>
</organism>
<dbReference type="Proteomes" id="UP001165122">
    <property type="component" value="Unassembled WGS sequence"/>
</dbReference>
<protein>
    <recommendedName>
        <fullName evidence="4">Tyrosine-protein kinase ephrin type A/B receptor-like domain-containing protein</fullName>
    </recommendedName>
</protein>
<evidence type="ECO:0000313" key="3">
    <source>
        <dbReference type="Proteomes" id="UP001165122"/>
    </source>
</evidence>
<evidence type="ECO:0008006" key="4">
    <source>
        <dbReference type="Google" id="ProtNLM"/>
    </source>
</evidence>
<proteinExistence type="predicted"/>
<dbReference type="SMART" id="SM01411">
    <property type="entry name" value="Ephrin_rec_like"/>
    <property type="match status" value="4"/>
</dbReference>
<evidence type="ECO:0000313" key="2">
    <source>
        <dbReference type="EMBL" id="GMH76104.1"/>
    </source>
</evidence>
<comment type="caution">
    <text evidence="2">The sequence shown here is derived from an EMBL/GenBank/DDBJ whole genome shotgun (WGS) entry which is preliminary data.</text>
</comment>
<dbReference type="PANTHER" id="PTHR46967">
    <property type="entry name" value="INSULIN-LIKE GROWTH FACTOR BINDING PROTEIN,N-TERMINAL"/>
    <property type="match status" value="1"/>
</dbReference>
<feature type="compositionally biased region" description="Polar residues" evidence="1">
    <location>
        <begin position="625"/>
        <end position="640"/>
    </location>
</feature>
<gene>
    <name evidence="2" type="ORF">TrLO_g10859</name>
</gene>
<dbReference type="InterPro" id="IPR009030">
    <property type="entry name" value="Growth_fac_rcpt_cys_sf"/>
</dbReference>
<reference evidence="3" key="1">
    <citation type="journal article" date="2023" name="Commun. Biol.">
        <title>Genome analysis of Parmales, the sister group of diatoms, reveals the evolutionary specialization of diatoms from phago-mixotrophs to photoautotrophs.</title>
        <authorList>
            <person name="Ban H."/>
            <person name="Sato S."/>
            <person name="Yoshikawa S."/>
            <person name="Yamada K."/>
            <person name="Nakamura Y."/>
            <person name="Ichinomiya M."/>
            <person name="Sato N."/>
            <person name="Blanc-Mathieu R."/>
            <person name="Endo H."/>
            <person name="Kuwata A."/>
            <person name="Ogata H."/>
        </authorList>
    </citation>
    <scope>NUCLEOTIDE SEQUENCE [LARGE SCALE GENOMIC DNA]</scope>
    <source>
        <strain evidence="3">NIES 3700</strain>
    </source>
</reference>
<sequence length="640" mass="69030">MVAASASCIDCDAGKFGGVASLTCGNCGAGKYSWISSESCTNCSAGKYSAIISANCTSCAAGQFSGAASAECAICAAGKYLSSSDTSIESDACTGCSAGRYNAAPAASSEDDCLICSSGQYSGFAKEKCLSCPAGTHLDRADTDDESVACASCRAGTFSGEAYPHCVDCPAGTIIINRAVGNASLACDSCTMGQFSAPASTKCSFCVPGTHIVVGAVGDEPTVCESCETGLFSGANALMCETCDEGKYIKNSGTGDKDKACAHFYVYYWKDYLLNTIVTLSILATIYVIQKFYKKWKGRYIKQRTDEEMGIGFRAGMELEFEMAKMKERLTLVHGSSFRKSSAKNLSKAEERKEQWAMLYNKWVKAKEKRPGKHNKKILRSMIGLRSVIERNIRHEMEQLEIGFNLGEGQRDSLADAIGGKEDDKIRGKLDETWAKWQTLITHINEDANTPVSALNEDTVATEIRRKDLEELEKYHSGHLIKEHQFLKTVSQTLSYEACLAKVNKKYKDNDAKANIKGRPLNLKIMGGHQTTLGGSGNSGSSKWGKTVDPFEVEMTEVGENPIRGLTGGPSSTSNRPELKIRPSTVREASQRIDVINEHINGVENGDGQKRPSNPPPKIPSKKPTNQQQTQAASSKGLTT</sequence>
<dbReference type="EMBL" id="BRXW01000747">
    <property type="protein sequence ID" value="GMH76104.1"/>
    <property type="molecule type" value="Genomic_DNA"/>
</dbReference>